<reference evidence="2 3" key="1">
    <citation type="submission" date="2019-03" db="EMBL/GenBank/DDBJ databases">
        <title>Draft genome sequences of novel Actinobacteria.</title>
        <authorList>
            <person name="Sahin N."/>
            <person name="Ay H."/>
            <person name="Saygin H."/>
        </authorList>
    </citation>
    <scope>NUCLEOTIDE SEQUENCE [LARGE SCALE GENOMIC DNA]</scope>
    <source>
        <strain evidence="2 3">H3C3</strain>
    </source>
</reference>
<comment type="caution">
    <text evidence="2">The sequence shown here is derived from an EMBL/GenBank/DDBJ whole genome shotgun (WGS) entry which is preliminary data.</text>
</comment>
<dbReference type="InterPro" id="IPR029058">
    <property type="entry name" value="AB_hydrolase_fold"/>
</dbReference>
<dbReference type="PANTHER" id="PTHR43798:SF27">
    <property type="entry name" value="HYDROLASE ALPHA_BETA HYDROLASE FOLD FAMILY"/>
    <property type="match status" value="1"/>
</dbReference>
<organism evidence="2 3">
    <name type="scientific">Actinomadura rubrisoli</name>
    <dbReference type="NCBI Taxonomy" id="2530368"/>
    <lineage>
        <taxon>Bacteria</taxon>
        <taxon>Bacillati</taxon>
        <taxon>Actinomycetota</taxon>
        <taxon>Actinomycetes</taxon>
        <taxon>Streptosporangiales</taxon>
        <taxon>Thermomonosporaceae</taxon>
        <taxon>Actinomadura</taxon>
    </lineage>
</organism>
<dbReference type="OrthoDB" id="9796770at2"/>
<gene>
    <name evidence="2" type="ORF">E1298_13060</name>
</gene>
<name>A0A4V2YXT8_9ACTN</name>
<dbReference type="RefSeq" id="WP_131892779.1">
    <property type="nucleotide sequence ID" value="NZ_SMKU01000051.1"/>
</dbReference>
<evidence type="ECO:0000313" key="2">
    <source>
        <dbReference type="EMBL" id="TDD90387.1"/>
    </source>
</evidence>
<sequence length="460" mass="50279">MRIDQHVMVSADGARRVPCEVGTLEVPEIRGGDASRTVALAFARFRGTGPEPGPPMVFLEGGPGGSGLATWPKAPGRYLPFLEFGDVVVFDQRGVGRSRPRLDGPFRLDLPLDRAVGREEYLKELLAKAADTARFWRDRGVDLRGYTSVESADDVADLMTALGYETFRTFGGSYGSHLSLAVIRRHGDRIDRSLLQAVEGPDDTYKLPGNTDRHLARLAALAASAPELDGRVPDLLGLMGRVFERLRERPATADGVVIGEFDVKAITADWAGSPEFLRRLPALYLAAAEQDRWGFWAEQTRLRRTDAVPGLMSMSMDCASGATPARLKRIAEEAETALLEDYMNFPFPFLCPVIGAPDAGDGYRASVRSDVPALFACGTLDGRTPPANARAVADGFTRGHFVLVRNAAHQSMFERPELFPAVRDFLHGRPVALTGAVFDFEFEPHRPDLVGSRDERGVDI</sequence>
<dbReference type="AlphaFoldDB" id="A0A4V2YXT8"/>
<protein>
    <submittedName>
        <fullName evidence="2">Alpha/beta hydrolase</fullName>
    </submittedName>
</protein>
<dbReference type="GO" id="GO:0016787">
    <property type="term" value="F:hydrolase activity"/>
    <property type="evidence" value="ECO:0007669"/>
    <property type="project" value="UniProtKB-KW"/>
</dbReference>
<evidence type="ECO:0000313" key="3">
    <source>
        <dbReference type="Proteomes" id="UP000294513"/>
    </source>
</evidence>
<dbReference type="SUPFAM" id="SSF53474">
    <property type="entry name" value="alpha/beta-Hydrolases"/>
    <property type="match status" value="1"/>
</dbReference>
<keyword evidence="3" id="KW-1185">Reference proteome</keyword>
<dbReference type="EMBL" id="SMKU01000051">
    <property type="protein sequence ID" value="TDD90387.1"/>
    <property type="molecule type" value="Genomic_DNA"/>
</dbReference>
<dbReference type="Pfam" id="PF00561">
    <property type="entry name" value="Abhydrolase_1"/>
    <property type="match status" value="1"/>
</dbReference>
<dbReference type="PANTHER" id="PTHR43798">
    <property type="entry name" value="MONOACYLGLYCEROL LIPASE"/>
    <property type="match status" value="1"/>
</dbReference>
<keyword evidence="2" id="KW-0378">Hydrolase</keyword>
<dbReference type="Gene3D" id="3.40.50.1820">
    <property type="entry name" value="alpha/beta hydrolase"/>
    <property type="match status" value="1"/>
</dbReference>
<evidence type="ECO:0000259" key="1">
    <source>
        <dbReference type="Pfam" id="PF00561"/>
    </source>
</evidence>
<dbReference type="InterPro" id="IPR050266">
    <property type="entry name" value="AB_hydrolase_sf"/>
</dbReference>
<dbReference type="GO" id="GO:0016020">
    <property type="term" value="C:membrane"/>
    <property type="evidence" value="ECO:0007669"/>
    <property type="project" value="TreeGrafter"/>
</dbReference>
<dbReference type="Proteomes" id="UP000294513">
    <property type="component" value="Unassembled WGS sequence"/>
</dbReference>
<feature type="domain" description="AB hydrolase-1" evidence="1">
    <location>
        <begin position="54"/>
        <end position="416"/>
    </location>
</feature>
<dbReference type="InterPro" id="IPR000073">
    <property type="entry name" value="AB_hydrolase_1"/>
</dbReference>
<accession>A0A4V2YXT8</accession>
<proteinExistence type="predicted"/>